<gene>
    <name evidence="2" type="ORF">VP01_4416g1</name>
</gene>
<dbReference type="Proteomes" id="UP000037035">
    <property type="component" value="Unassembled WGS sequence"/>
</dbReference>
<proteinExistence type="predicted"/>
<comment type="caution">
    <text evidence="2">The sequence shown here is derived from an EMBL/GenBank/DDBJ whole genome shotgun (WGS) entry which is preliminary data.</text>
</comment>
<dbReference type="InterPro" id="IPR008906">
    <property type="entry name" value="HATC_C_dom"/>
</dbReference>
<evidence type="ECO:0000313" key="3">
    <source>
        <dbReference type="Proteomes" id="UP000037035"/>
    </source>
</evidence>
<sequence length="116" mass="12984">DNDNIFELFNAPPNSAESRELGNEKILSIWWKVCHLDHSKKFPLLFSLAKDYLASAASSCATEQMFSSAANVCSSGCGILKPWKIERCEILRMLTNILRITLISLKKNSKNDFGGM</sequence>
<reference evidence="2 3" key="1">
    <citation type="submission" date="2015-08" db="EMBL/GenBank/DDBJ databases">
        <title>Next Generation Sequencing and Analysis of the Genome of Puccinia sorghi L Schw, the Causal Agent of Maize Common Rust.</title>
        <authorList>
            <person name="Rochi L."/>
            <person name="Burguener G."/>
            <person name="Darino M."/>
            <person name="Turjanski A."/>
            <person name="Kreff E."/>
            <person name="Dieguez M.J."/>
            <person name="Sacco F."/>
        </authorList>
    </citation>
    <scope>NUCLEOTIDE SEQUENCE [LARGE SCALE GENOMIC DNA]</scope>
    <source>
        <strain evidence="2 3">RO10H11247</strain>
    </source>
</reference>
<dbReference type="SUPFAM" id="SSF53098">
    <property type="entry name" value="Ribonuclease H-like"/>
    <property type="match status" value="1"/>
</dbReference>
<evidence type="ECO:0000313" key="2">
    <source>
        <dbReference type="EMBL" id="KNZ50458.1"/>
    </source>
</evidence>
<feature type="non-terminal residue" evidence="2">
    <location>
        <position position="1"/>
    </location>
</feature>
<keyword evidence="3" id="KW-1185">Reference proteome</keyword>
<dbReference type="InterPro" id="IPR012337">
    <property type="entry name" value="RNaseH-like_sf"/>
</dbReference>
<accession>A0A0L6UPJ7</accession>
<dbReference type="AlphaFoldDB" id="A0A0L6UPJ7"/>
<organism evidence="2 3">
    <name type="scientific">Puccinia sorghi</name>
    <dbReference type="NCBI Taxonomy" id="27349"/>
    <lineage>
        <taxon>Eukaryota</taxon>
        <taxon>Fungi</taxon>
        <taxon>Dikarya</taxon>
        <taxon>Basidiomycota</taxon>
        <taxon>Pucciniomycotina</taxon>
        <taxon>Pucciniomycetes</taxon>
        <taxon>Pucciniales</taxon>
        <taxon>Pucciniaceae</taxon>
        <taxon>Puccinia</taxon>
    </lineage>
</organism>
<dbReference type="Pfam" id="PF05699">
    <property type="entry name" value="Dimer_Tnp_hAT"/>
    <property type="match status" value="1"/>
</dbReference>
<name>A0A0L6UPJ7_9BASI</name>
<dbReference type="GO" id="GO:0046983">
    <property type="term" value="F:protein dimerization activity"/>
    <property type="evidence" value="ECO:0007669"/>
    <property type="project" value="InterPro"/>
</dbReference>
<dbReference type="EMBL" id="LAVV01009520">
    <property type="protein sequence ID" value="KNZ50458.1"/>
    <property type="molecule type" value="Genomic_DNA"/>
</dbReference>
<dbReference type="VEuPathDB" id="FungiDB:VP01_4416g1"/>
<evidence type="ECO:0000259" key="1">
    <source>
        <dbReference type="Pfam" id="PF05699"/>
    </source>
</evidence>
<feature type="domain" description="HAT C-terminal dimerisation" evidence="1">
    <location>
        <begin position="28"/>
        <end position="74"/>
    </location>
</feature>
<dbReference type="OrthoDB" id="3264316at2759"/>
<protein>
    <recommendedName>
        <fullName evidence="1">HAT C-terminal dimerisation domain-containing protein</fullName>
    </recommendedName>
</protein>